<dbReference type="PROSITE" id="PS50893">
    <property type="entry name" value="ABC_TRANSPORTER_2"/>
    <property type="match status" value="1"/>
</dbReference>
<dbReference type="RefSeq" id="WP_394827352.1">
    <property type="nucleotide sequence ID" value="NZ_CP089984.1"/>
</dbReference>
<organism evidence="5 6">
    <name type="scientific">Pendulispora albinea</name>
    <dbReference type="NCBI Taxonomy" id="2741071"/>
    <lineage>
        <taxon>Bacteria</taxon>
        <taxon>Pseudomonadati</taxon>
        <taxon>Myxococcota</taxon>
        <taxon>Myxococcia</taxon>
        <taxon>Myxococcales</taxon>
        <taxon>Sorangiineae</taxon>
        <taxon>Pendulisporaceae</taxon>
        <taxon>Pendulispora</taxon>
    </lineage>
</organism>
<dbReference type="InterPro" id="IPR015854">
    <property type="entry name" value="ABC_transpr_LolD-like"/>
</dbReference>
<keyword evidence="3 5" id="KW-0067">ATP-binding</keyword>
<evidence type="ECO:0000313" key="5">
    <source>
        <dbReference type="EMBL" id="WXB17711.1"/>
    </source>
</evidence>
<dbReference type="InterPro" id="IPR017911">
    <property type="entry name" value="MacB-like_ATP-bd"/>
</dbReference>
<dbReference type="EMBL" id="CP089984">
    <property type="protein sequence ID" value="WXB17711.1"/>
    <property type="molecule type" value="Genomic_DNA"/>
</dbReference>
<reference evidence="5 6" key="1">
    <citation type="submission" date="2021-12" db="EMBL/GenBank/DDBJ databases">
        <title>Discovery of the Pendulisporaceae a myxobacterial family with distinct sporulation behavior and unique specialized metabolism.</title>
        <authorList>
            <person name="Garcia R."/>
            <person name="Popoff A."/>
            <person name="Bader C.D."/>
            <person name="Loehr J."/>
            <person name="Walesch S."/>
            <person name="Walt C."/>
            <person name="Boldt J."/>
            <person name="Bunk B."/>
            <person name="Haeckl F.J.F.P.J."/>
            <person name="Gunesch A.P."/>
            <person name="Birkelbach J."/>
            <person name="Nuebel U."/>
            <person name="Pietschmann T."/>
            <person name="Bach T."/>
            <person name="Mueller R."/>
        </authorList>
    </citation>
    <scope>NUCLEOTIDE SEQUENCE [LARGE SCALE GENOMIC DNA]</scope>
    <source>
        <strain evidence="5 6">MSr11954</strain>
    </source>
</reference>
<sequence>MMPGERGQLGQAGLLIAAHGIKKSFVTGQAETEVLHGVDLCIQSGHLALVMGPSGSGKTTLLSILAGLLRPSDGYVDLCGERMTALPPHRIAELRRRRVGFVFQTYNLFPALTALENVMAALRMKGAPAGDARARALHCLERVGLAELVARRPGQLSGGQRQRVAVARALATAPSLLFGDEITAALDPASGHAVMRLLREHADLGHAVLIVTHDARLKEYADHVIEMQDGYIVRERYTHRAESDFDPFERTTPS</sequence>
<dbReference type="InterPro" id="IPR003439">
    <property type="entry name" value="ABC_transporter-like_ATP-bd"/>
</dbReference>
<dbReference type="PROSITE" id="PS00211">
    <property type="entry name" value="ABC_TRANSPORTER_1"/>
    <property type="match status" value="1"/>
</dbReference>
<evidence type="ECO:0000256" key="1">
    <source>
        <dbReference type="ARBA" id="ARBA00022448"/>
    </source>
</evidence>
<evidence type="ECO:0000259" key="4">
    <source>
        <dbReference type="PROSITE" id="PS50893"/>
    </source>
</evidence>
<keyword evidence="2" id="KW-0547">Nucleotide-binding</keyword>
<dbReference type="SMART" id="SM00382">
    <property type="entry name" value="AAA"/>
    <property type="match status" value="1"/>
</dbReference>
<accession>A0ABZ2M6H4</accession>
<dbReference type="Proteomes" id="UP001370348">
    <property type="component" value="Chromosome"/>
</dbReference>
<dbReference type="PANTHER" id="PTHR24220">
    <property type="entry name" value="IMPORT ATP-BINDING PROTEIN"/>
    <property type="match status" value="1"/>
</dbReference>
<evidence type="ECO:0000256" key="2">
    <source>
        <dbReference type="ARBA" id="ARBA00022741"/>
    </source>
</evidence>
<dbReference type="InterPro" id="IPR017871">
    <property type="entry name" value="ABC_transporter-like_CS"/>
</dbReference>
<dbReference type="GO" id="GO:0005524">
    <property type="term" value="F:ATP binding"/>
    <property type="evidence" value="ECO:0007669"/>
    <property type="project" value="UniProtKB-KW"/>
</dbReference>
<proteinExistence type="predicted"/>
<dbReference type="InterPro" id="IPR027417">
    <property type="entry name" value="P-loop_NTPase"/>
</dbReference>
<dbReference type="Gene3D" id="3.40.50.300">
    <property type="entry name" value="P-loop containing nucleotide triphosphate hydrolases"/>
    <property type="match status" value="1"/>
</dbReference>
<name>A0ABZ2M6H4_9BACT</name>
<dbReference type="Pfam" id="PF00005">
    <property type="entry name" value="ABC_tran"/>
    <property type="match status" value="1"/>
</dbReference>
<keyword evidence="6" id="KW-1185">Reference proteome</keyword>
<gene>
    <name evidence="5" type="ORF">LZC94_10660</name>
</gene>
<dbReference type="CDD" id="cd03255">
    <property type="entry name" value="ABC_MJ0796_LolCDE_FtsE"/>
    <property type="match status" value="1"/>
</dbReference>
<feature type="domain" description="ABC transporter" evidence="4">
    <location>
        <begin position="16"/>
        <end position="254"/>
    </location>
</feature>
<dbReference type="SUPFAM" id="SSF52540">
    <property type="entry name" value="P-loop containing nucleoside triphosphate hydrolases"/>
    <property type="match status" value="1"/>
</dbReference>
<keyword evidence="1" id="KW-0813">Transport</keyword>
<evidence type="ECO:0000256" key="3">
    <source>
        <dbReference type="ARBA" id="ARBA00022840"/>
    </source>
</evidence>
<dbReference type="InterPro" id="IPR003593">
    <property type="entry name" value="AAA+_ATPase"/>
</dbReference>
<evidence type="ECO:0000313" key="6">
    <source>
        <dbReference type="Proteomes" id="UP001370348"/>
    </source>
</evidence>
<protein>
    <submittedName>
        <fullName evidence="5">ABC transporter ATP-binding protein</fullName>
    </submittedName>
</protein>